<dbReference type="RefSeq" id="WP_066268315.1">
    <property type="nucleotide sequence ID" value="NZ_JARMAB010000025.1"/>
</dbReference>
<evidence type="ECO:0000313" key="3">
    <source>
        <dbReference type="Proteomes" id="UP001341444"/>
    </source>
</evidence>
<evidence type="ECO:0000313" key="2">
    <source>
        <dbReference type="EMBL" id="MED1204685.1"/>
    </source>
</evidence>
<dbReference type="InterPro" id="IPR036527">
    <property type="entry name" value="SCP2_sterol-bd_dom_sf"/>
</dbReference>
<evidence type="ECO:0000259" key="1">
    <source>
        <dbReference type="Pfam" id="PF02036"/>
    </source>
</evidence>
<dbReference type="SUPFAM" id="SSF55718">
    <property type="entry name" value="SCP-like"/>
    <property type="match status" value="1"/>
</dbReference>
<name>A0ABU6MJ45_9BACI</name>
<dbReference type="PANTHER" id="PTHR10094:SF25">
    <property type="entry name" value="SCP2 STEROL-BINDING DOMAIN-CONTAINING PROTEIN 1"/>
    <property type="match status" value="1"/>
</dbReference>
<gene>
    <name evidence="2" type="ORF">P4T90_16690</name>
</gene>
<dbReference type="PANTHER" id="PTHR10094">
    <property type="entry name" value="STEROL CARRIER PROTEIN 2 SCP-2 FAMILY PROTEIN"/>
    <property type="match status" value="1"/>
</dbReference>
<dbReference type="InterPro" id="IPR003033">
    <property type="entry name" value="SCP2_sterol-bd_dom"/>
</dbReference>
<proteinExistence type="predicted"/>
<dbReference type="Proteomes" id="UP001341444">
    <property type="component" value="Unassembled WGS sequence"/>
</dbReference>
<protein>
    <submittedName>
        <fullName evidence="2">SCP2 sterol-binding domain-containing protein</fullName>
    </submittedName>
</protein>
<accession>A0ABU6MJ45</accession>
<dbReference type="EMBL" id="JARMAB010000025">
    <property type="protein sequence ID" value="MED1204685.1"/>
    <property type="molecule type" value="Genomic_DNA"/>
</dbReference>
<organism evidence="2 3">
    <name type="scientific">Heyndrickxia acidicola</name>
    <dbReference type="NCBI Taxonomy" id="209389"/>
    <lineage>
        <taxon>Bacteria</taxon>
        <taxon>Bacillati</taxon>
        <taxon>Bacillota</taxon>
        <taxon>Bacilli</taxon>
        <taxon>Bacillales</taxon>
        <taxon>Bacillaceae</taxon>
        <taxon>Heyndrickxia</taxon>
    </lineage>
</organism>
<feature type="domain" description="SCP2" evidence="1">
    <location>
        <begin position="16"/>
        <end position="112"/>
    </location>
</feature>
<reference evidence="2 3" key="1">
    <citation type="submission" date="2023-03" db="EMBL/GenBank/DDBJ databases">
        <title>Bacillus Genome Sequencing.</title>
        <authorList>
            <person name="Dunlap C."/>
        </authorList>
    </citation>
    <scope>NUCLEOTIDE SEQUENCE [LARGE SCALE GENOMIC DNA]</scope>
    <source>
        <strain evidence="2 3">B-23453</strain>
    </source>
</reference>
<sequence>MAIDLNELTVREIWERIEKQMNANPEPYANLNAVYQFDLAGDDGGTYQLQLENGAASTSEREKLEPSCTLQMKVSDFKKFLSGNMNSTAAFMMGRLKVKGNISLALKLDALLGKYEFE</sequence>
<keyword evidence="3" id="KW-1185">Reference proteome</keyword>
<comment type="caution">
    <text evidence="2">The sequence shown here is derived from an EMBL/GenBank/DDBJ whole genome shotgun (WGS) entry which is preliminary data.</text>
</comment>
<dbReference type="Pfam" id="PF02036">
    <property type="entry name" value="SCP2"/>
    <property type="match status" value="1"/>
</dbReference>
<dbReference type="Gene3D" id="3.30.1050.10">
    <property type="entry name" value="SCP2 sterol-binding domain"/>
    <property type="match status" value="1"/>
</dbReference>